<feature type="domain" description="DUF7790" evidence="2">
    <location>
        <begin position="39"/>
        <end position="227"/>
    </location>
</feature>
<accession>A0ABS0AZF8</accession>
<dbReference type="Pfam" id="PF25046">
    <property type="entry name" value="DUF7790"/>
    <property type="match status" value="1"/>
</dbReference>
<evidence type="ECO:0000313" key="4">
    <source>
        <dbReference type="Proteomes" id="UP001194714"/>
    </source>
</evidence>
<proteinExistence type="predicted"/>
<dbReference type="Proteomes" id="UP001194714">
    <property type="component" value="Unassembled WGS sequence"/>
</dbReference>
<protein>
    <recommendedName>
        <fullName evidence="2">DUF7790 domain-containing protein</fullName>
    </recommendedName>
</protein>
<feature type="region of interest" description="Disordered" evidence="1">
    <location>
        <begin position="246"/>
        <end position="273"/>
    </location>
</feature>
<organism evidence="3 4">
    <name type="scientific">Candidatus Neptunichlamydia vexilliferae</name>
    <dbReference type="NCBI Taxonomy" id="1651774"/>
    <lineage>
        <taxon>Bacteria</taxon>
        <taxon>Pseudomonadati</taxon>
        <taxon>Chlamydiota</taxon>
        <taxon>Chlamydiia</taxon>
        <taxon>Parachlamydiales</taxon>
        <taxon>Simkaniaceae</taxon>
        <taxon>Candidatus Neptunichlamydia</taxon>
    </lineage>
</organism>
<dbReference type="InterPro" id="IPR056692">
    <property type="entry name" value="DUF7790"/>
</dbReference>
<dbReference type="RefSeq" id="WP_194847811.1">
    <property type="nucleotide sequence ID" value="NZ_JAAEJV010000025.1"/>
</dbReference>
<keyword evidence="4" id="KW-1185">Reference proteome</keyword>
<gene>
    <name evidence="3" type="ORF">NEPTK9_001023</name>
</gene>
<sequence length="273" mass="32001">MSATALKYTAPPALEKKGFDLVSTSPYIITSEIGQTDAIKTIIQKSSKKKGVLLGFAFEFNYNLLANGLEVDQAIICDIDEKMHELYQFIAKTIVRTPTKEEFLKAFKTELENRCSYYNTGREAEEVIEYYTLQAHSWLSTGPGFKKVRTLYQEKRIHHRNLNLFSDKDYFKKVATWAEKCQYIFKVIYVSNIPEWAYRQNKLSEMTTNLQWLLSPETIFVDTKQEMWESGKPKIRFFQGTKLPSSRPNIRVEKRERSQPLNTREDSRKRLKF</sequence>
<feature type="compositionally biased region" description="Basic and acidic residues" evidence="1">
    <location>
        <begin position="250"/>
        <end position="273"/>
    </location>
</feature>
<reference evidence="3 4" key="1">
    <citation type="submission" date="2020-01" db="EMBL/GenBank/DDBJ databases">
        <title>Draft genome sequence of Cand. Neptunochlamydia vexilliferae K9.</title>
        <authorList>
            <person name="Schulz F."/>
            <person name="Koestlbacher S."/>
            <person name="Wascher F."/>
            <person name="Pizzetti I."/>
            <person name="Horn M."/>
        </authorList>
    </citation>
    <scope>NUCLEOTIDE SEQUENCE [LARGE SCALE GENOMIC DNA]</scope>
    <source>
        <strain evidence="3 4">K9</strain>
    </source>
</reference>
<evidence type="ECO:0000259" key="2">
    <source>
        <dbReference type="Pfam" id="PF25046"/>
    </source>
</evidence>
<name>A0ABS0AZF8_9BACT</name>
<dbReference type="EMBL" id="JAAEJV010000025">
    <property type="protein sequence ID" value="MBF5059509.1"/>
    <property type="molecule type" value="Genomic_DNA"/>
</dbReference>
<evidence type="ECO:0000313" key="3">
    <source>
        <dbReference type="EMBL" id="MBF5059509.1"/>
    </source>
</evidence>
<evidence type="ECO:0000256" key="1">
    <source>
        <dbReference type="SAM" id="MobiDB-lite"/>
    </source>
</evidence>
<comment type="caution">
    <text evidence="3">The sequence shown here is derived from an EMBL/GenBank/DDBJ whole genome shotgun (WGS) entry which is preliminary data.</text>
</comment>